<dbReference type="OrthoDB" id="4410901at2"/>
<reference evidence="2 3" key="1">
    <citation type="submission" date="2018-12" db="EMBL/GenBank/DDBJ databases">
        <title>Corynebacterium sanguinis sp. nov., a clinically-associated and environmental corynebacterium.</title>
        <authorList>
            <person name="Gonzales-Siles L."/>
            <person name="Jaen-Luchoro D."/>
            <person name="Cardew S."/>
            <person name="Inganas E."/>
            <person name="Ohlen M."/>
            <person name="Jensie-Markopolous S."/>
            <person name="Pinyeiro-Iglesias B."/>
            <person name="Molin K."/>
            <person name="Skovbjerg S."/>
            <person name="Svensson-Stadler L."/>
            <person name="Funke G."/>
            <person name="Moore E.R.B."/>
        </authorList>
    </citation>
    <scope>NUCLEOTIDE SEQUENCE [LARGE SCALE GENOMIC DNA]</scope>
    <source>
        <strain evidence="2 3">58734</strain>
    </source>
</reference>
<evidence type="ECO:0000313" key="2">
    <source>
        <dbReference type="EMBL" id="TVS29427.1"/>
    </source>
</evidence>
<feature type="region of interest" description="Disordered" evidence="1">
    <location>
        <begin position="177"/>
        <end position="211"/>
    </location>
</feature>
<dbReference type="AlphaFoldDB" id="A0A6C1TYA6"/>
<dbReference type="RefSeq" id="WP_144772732.1">
    <property type="nucleotide sequence ID" value="NZ_RXIR01000005.1"/>
</dbReference>
<protein>
    <submittedName>
        <fullName evidence="2">Uncharacterized protein</fullName>
    </submittedName>
</protein>
<evidence type="ECO:0000313" key="3">
    <source>
        <dbReference type="Proteomes" id="UP000336646"/>
    </source>
</evidence>
<comment type="caution">
    <text evidence="2">The sequence shown here is derived from an EMBL/GenBank/DDBJ whole genome shotgun (WGS) entry which is preliminary data.</text>
</comment>
<accession>A0A6C1TYA6</accession>
<proteinExistence type="predicted"/>
<dbReference type="NCBIfam" id="NF040480">
    <property type="entry name" value="CGLAU_01105_fam"/>
    <property type="match status" value="1"/>
</dbReference>
<evidence type="ECO:0000256" key="1">
    <source>
        <dbReference type="SAM" id="MobiDB-lite"/>
    </source>
</evidence>
<sequence>MTSNNDNNSIMYSLRGAGEAWLSAGSAVGGVVSEFATKLREDRSATEPTGAHAAADASPQEGLLQQLRGAVDNARGAFNSADNDRDFRAAATTFATDAEAIFRDVAGSVSRAGSAAAQSGQADEAKAAFSNALGEVKETFNQAVAGVRNRAEESDVDAEGVVKDLRERLDTLIAKVSEQVSRPDSGEQKAEDIIDGEVISDHDGDNGNSTV</sequence>
<name>A0A6C1TYA6_9CORY</name>
<feature type="region of interest" description="Disordered" evidence="1">
    <location>
        <begin position="39"/>
        <end position="60"/>
    </location>
</feature>
<organism evidence="2 3">
    <name type="scientific">Corynebacterium sanguinis</name>
    <dbReference type="NCBI Taxonomy" id="2594913"/>
    <lineage>
        <taxon>Bacteria</taxon>
        <taxon>Bacillati</taxon>
        <taxon>Actinomycetota</taxon>
        <taxon>Actinomycetes</taxon>
        <taxon>Mycobacteriales</taxon>
        <taxon>Corynebacteriaceae</taxon>
        <taxon>Corynebacterium</taxon>
    </lineage>
</organism>
<dbReference type="EMBL" id="RXIR01000005">
    <property type="protein sequence ID" value="TVS29427.1"/>
    <property type="molecule type" value="Genomic_DNA"/>
</dbReference>
<gene>
    <name evidence="2" type="ORF">EKI59_03755</name>
</gene>
<dbReference type="Proteomes" id="UP000336646">
    <property type="component" value="Unassembled WGS sequence"/>
</dbReference>